<comment type="caution">
    <text evidence="1">The sequence shown here is derived from an EMBL/GenBank/DDBJ whole genome shotgun (WGS) entry which is preliminary data.</text>
</comment>
<dbReference type="OrthoDB" id="5087340at2759"/>
<gene>
    <name evidence="1" type="ORF">FPHYL_14021</name>
</gene>
<evidence type="ECO:0000313" key="2">
    <source>
        <dbReference type="Proteomes" id="UP000582016"/>
    </source>
</evidence>
<dbReference type="AlphaFoldDB" id="A0A8H5I5C2"/>
<accession>A0A8H5I5C2</accession>
<keyword evidence="2" id="KW-1185">Reference proteome</keyword>
<dbReference type="Proteomes" id="UP000582016">
    <property type="component" value="Unassembled WGS sequence"/>
</dbReference>
<dbReference type="EMBL" id="JAAOAQ010001047">
    <property type="protein sequence ID" value="KAF5530820.1"/>
    <property type="molecule type" value="Genomic_DNA"/>
</dbReference>
<name>A0A8H5I5C2_9HYPO</name>
<reference evidence="1 2" key="1">
    <citation type="submission" date="2020-05" db="EMBL/GenBank/DDBJ databases">
        <title>Identification and distribution of gene clusters putatively required for synthesis of sphingolipid metabolism inhibitors in phylogenetically diverse species of the filamentous fungus Fusarium.</title>
        <authorList>
            <person name="Kim H.-S."/>
            <person name="Busman M."/>
            <person name="Brown D.W."/>
            <person name="Divon H."/>
            <person name="Uhlig S."/>
            <person name="Proctor R.H."/>
        </authorList>
    </citation>
    <scope>NUCLEOTIDE SEQUENCE [LARGE SCALE GENOMIC DNA]</scope>
    <source>
        <strain evidence="1 2">NRRL 13617</strain>
    </source>
</reference>
<organism evidence="1 2">
    <name type="scientific">Fusarium phyllophilum</name>
    <dbReference type="NCBI Taxonomy" id="47803"/>
    <lineage>
        <taxon>Eukaryota</taxon>
        <taxon>Fungi</taxon>
        <taxon>Dikarya</taxon>
        <taxon>Ascomycota</taxon>
        <taxon>Pezizomycotina</taxon>
        <taxon>Sordariomycetes</taxon>
        <taxon>Hypocreomycetidae</taxon>
        <taxon>Hypocreales</taxon>
        <taxon>Nectriaceae</taxon>
        <taxon>Fusarium</taxon>
        <taxon>Fusarium fujikuroi species complex</taxon>
    </lineage>
</organism>
<evidence type="ECO:0000313" key="1">
    <source>
        <dbReference type="EMBL" id="KAF5530820.1"/>
    </source>
</evidence>
<sequence length="113" mass="13304">MSRLEDFKNKKEIDDEISTTKTSIETVTLLKEDENLKATDQYWLKLGAWCMVTSDSVEYDDTQKAMAQQQCHEHEDNEQRALNGKEGLERHLKGLKKRLEELQKFRDEWTGPE</sequence>
<proteinExistence type="predicted"/>
<protein>
    <submittedName>
        <fullName evidence="1">Uncharacterized protein</fullName>
    </submittedName>
</protein>